<evidence type="ECO:0000259" key="4">
    <source>
        <dbReference type="Pfam" id="PF00849"/>
    </source>
</evidence>
<proteinExistence type="inferred from homology"/>
<dbReference type="PANTHER" id="PTHR21600">
    <property type="entry name" value="MITOCHONDRIAL RNA PSEUDOURIDINE SYNTHASE"/>
    <property type="match status" value="1"/>
</dbReference>
<dbReference type="CDD" id="cd02869">
    <property type="entry name" value="PseudoU_synth_RluA_like"/>
    <property type="match status" value="1"/>
</dbReference>
<comment type="caution">
    <text evidence="5">The sequence shown here is derived from an EMBL/GenBank/DDBJ whole genome shotgun (WGS) entry which is preliminary data.</text>
</comment>
<reference evidence="6" key="1">
    <citation type="journal article" date="2019" name="Int. J. Syst. Evol. Microbiol.">
        <title>The Global Catalogue of Microorganisms (GCM) 10K type strain sequencing project: providing services to taxonomists for standard genome sequencing and annotation.</title>
        <authorList>
            <consortium name="The Broad Institute Genomics Platform"/>
            <consortium name="The Broad Institute Genome Sequencing Center for Infectious Disease"/>
            <person name="Wu L."/>
            <person name="Ma J."/>
        </authorList>
    </citation>
    <scope>NUCLEOTIDE SEQUENCE [LARGE SCALE GENOMIC DNA]</scope>
    <source>
        <strain evidence="6">CGMCC 1.12376</strain>
    </source>
</reference>
<accession>A0ABW4HTA4</accession>
<dbReference type="InterPro" id="IPR020103">
    <property type="entry name" value="PsdUridine_synth_cat_dom_sf"/>
</dbReference>
<dbReference type="Pfam" id="PF00849">
    <property type="entry name" value="PseudoU_synth_2"/>
    <property type="match status" value="1"/>
</dbReference>
<comment type="catalytic activity">
    <reaction evidence="1 3">
        <text>a uridine in RNA = a pseudouridine in RNA</text>
        <dbReference type="Rhea" id="RHEA:48348"/>
        <dbReference type="Rhea" id="RHEA-COMP:12068"/>
        <dbReference type="Rhea" id="RHEA-COMP:12069"/>
        <dbReference type="ChEBI" id="CHEBI:65314"/>
        <dbReference type="ChEBI" id="CHEBI:65315"/>
    </reaction>
</comment>
<sequence length="296" mass="33228">MKWIIDEEEAGMSIRDFLRDIGGLSRRILIAAKSEDGKILLNGEKVTVRGSLSSGDVLEVKLPPEPISKWLFPEKLDIPIIYEDDAVLVLNKPAGMPTLPSPLHKSGTVANGLLAHYEKIGNPNTIHIVTRLDKDTSGLILIAKNRLSHSLLAKSQKQFEVHRKYQAIVEGILKDEHGKIDAPIGRKPGSIVEREVTPEGKPARSNYQVIQRLSNHTLVEVELETGRTHQIRVHFSYLNHPLLGDDLYGGKKEHLNRQALHCHKLTFTHPFTKEVHQLHVDLPVDMKTTIEKLSEV</sequence>
<dbReference type="InterPro" id="IPR006145">
    <property type="entry name" value="PsdUridine_synth_RsuA/RluA"/>
</dbReference>
<name>A0ABW4HTA4_9BACI</name>
<dbReference type="NCBIfam" id="TIGR00005">
    <property type="entry name" value="rluA_subfam"/>
    <property type="match status" value="1"/>
</dbReference>
<dbReference type="InterPro" id="IPR050188">
    <property type="entry name" value="RluA_PseudoU_synthase"/>
</dbReference>
<feature type="domain" description="Pseudouridine synthase RsuA/RluA-like" evidence="4">
    <location>
        <begin position="87"/>
        <end position="236"/>
    </location>
</feature>
<dbReference type="InterPro" id="IPR006225">
    <property type="entry name" value="PsdUridine_synth_RluC/D"/>
</dbReference>
<gene>
    <name evidence="5" type="ORF">ACFSBH_14710</name>
</gene>
<dbReference type="EMBL" id="JBHUDE010000137">
    <property type="protein sequence ID" value="MFD1608873.1"/>
    <property type="molecule type" value="Genomic_DNA"/>
</dbReference>
<evidence type="ECO:0000313" key="5">
    <source>
        <dbReference type="EMBL" id="MFD1608873.1"/>
    </source>
</evidence>
<dbReference type="GO" id="GO:0016853">
    <property type="term" value="F:isomerase activity"/>
    <property type="evidence" value="ECO:0007669"/>
    <property type="project" value="UniProtKB-KW"/>
</dbReference>
<evidence type="ECO:0000313" key="6">
    <source>
        <dbReference type="Proteomes" id="UP001597221"/>
    </source>
</evidence>
<evidence type="ECO:0000256" key="1">
    <source>
        <dbReference type="ARBA" id="ARBA00000073"/>
    </source>
</evidence>
<keyword evidence="6" id="KW-1185">Reference proteome</keyword>
<dbReference type="Proteomes" id="UP001597221">
    <property type="component" value="Unassembled WGS sequence"/>
</dbReference>
<dbReference type="PROSITE" id="PS01129">
    <property type="entry name" value="PSI_RLU"/>
    <property type="match status" value="1"/>
</dbReference>
<keyword evidence="3 5" id="KW-0413">Isomerase</keyword>
<comment type="function">
    <text evidence="3">Responsible for synthesis of pseudouridine from uracil.</text>
</comment>
<dbReference type="InterPro" id="IPR006224">
    <property type="entry name" value="PsdUridine_synth_RluA-like_CS"/>
</dbReference>
<organism evidence="5 6">
    <name type="scientific">Oceanobacillus luteolus</name>
    <dbReference type="NCBI Taxonomy" id="1274358"/>
    <lineage>
        <taxon>Bacteria</taxon>
        <taxon>Bacillati</taxon>
        <taxon>Bacillota</taxon>
        <taxon>Bacilli</taxon>
        <taxon>Bacillales</taxon>
        <taxon>Bacillaceae</taxon>
        <taxon>Oceanobacillus</taxon>
    </lineage>
</organism>
<dbReference type="RefSeq" id="WP_251514898.1">
    <property type="nucleotide sequence ID" value="NZ_JAMBON010000021.1"/>
</dbReference>
<evidence type="ECO:0000256" key="2">
    <source>
        <dbReference type="ARBA" id="ARBA00010876"/>
    </source>
</evidence>
<dbReference type="SUPFAM" id="SSF55120">
    <property type="entry name" value="Pseudouridine synthase"/>
    <property type="match status" value="1"/>
</dbReference>
<dbReference type="EC" id="5.4.99.-" evidence="3"/>
<comment type="similarity">
    <text evidence="2 3">Belongs to the pseudouridine synthase RluA family.</text>
</comment>
<dbReference type="Gene3D" id="3.30.2350.10">
    <property type="entry name" value="Pseudouridine synthase"/>
    <property type="match status" value="1"/>
</dbReference>
<evidence type="ECO:0000256" key="3">
    <source>
        <dbReference type="RuleBase" id="RU362028"/>
    </source>
</evidence>
<protein>
    <recommendedName>
        <fullName evidence="3">Pseudouridine synthase</fullName>
        <ecNumber evidence="3">5.4.99.-</ecNumber>
    </recommendedName>
</protein>
<dbReference type="PANTHER" id="PTHR21600:SF35">
    <property type="entry name" value="PSEUDOURIDINE SYNTHASE"/>
    <property type="match status" value="1"/>
</dbReference>